<evidence type="ECO:0000313" key="4">
    <source>
        <dbReference type="EMBL" id="GAB1226297.1"/>
    </source>
</evidence>
<dbReference type="EMBL" id="BAAFRS010000284">
    <property type="protein sequence ID" value="GAB1226297.1"/>
    <property type="molecule type" value="Genomic_DNA"/>
</dbReference>
<evidence type="ECO:0000259" key="3">
    <source>
        <dbReference type="Pfam" id="PF07716"/>
    </source>
</evidence>
<feature type="domain" description="BZIP" evidence="3">
    <location>
        <begin position="77"/>
        <end position="125"/>
    </location>
</feature>
<dbReference type="Proteomes" id="UP001628156">
    <property type="component" value="Unassembled WGS sequence"/>
</dbReference>
<dbReference type="InterPro" id="IPR046347">
    <property type="entry name" value="bZIP_sf"/>
</dbReference>
<evidence type="ECO:0000313" key="5">
    <source>
        <dbReference type="Proteomes" id="UP001628156"/>
    </source>
</evidence>
<keyword evidence="1" id="KW-0175">Coiled coil</keyword>
<reference evidence="4 5" key="1">
    <citation type="journal article" date="2019" name="PLoS Negl. Trop. Dis.">
        <title>Whole genome sequencing of Entamoeba nuttalli reveals mammalian host-related molecular signatures and a novel octapeptide-repeat surface protein.</title>
        <authorList>
            <person name="Tanaka M."/>
            <person name="Makiuchi T."/>
            <person name="Komiyama T."/>
            <person name="Shiina T."/>
            <person name="Osaki K."/>
            <person name="Tachibana H."/>
        </authorList>
    </citation>
    <scope>NUCLEOTIDE SEQUENCE [LARGE SCALE GENOMIC DNA]</scope>
    <source>
        <strain evidence="4 5">P19-061405</strain>
    </source>
</reference>
<dbReference type="SUPFAM" id="SSF57959">
    <property type="entry name" value="Leucine zipper domain"/>
    <property type="match status" value="1"/>
</dbReference>
<evidence type="ECO:0000256" key="2">
    <source>
        <dbReference type="SAM" id="MobiDB-lite"/>
    </source>
</evidence>
<keyword evidence="5" id="KW-1185">Reference proteome</keyword>
<gene>
    <name evidence="4" type="ORF">ENUP19_0284G0022</name>
</gene>
<proteinExistence type="predicted"/>
<name>A0ABQ0DU88_9EUKA</name>
<feature type="region of interest" description="Disordered" evidence="2">
    <location>
        <begin position="1"/>
        <end position="36"/>
    </location>
</feature>
<protein>
    <recommendedName>
        <fullName evidence="3">BZIP domain-containing protein</fullName>
    </recommendedName>
</protein>
<evidence type="ECO:0000256" key="1">
    <source>
        <dbReference type="SAM" id="Coils"/>
    </source>
</evidence>
<dbReference type="Gene3D" id="1.20.5.170">
    <property type="match status" value="1"/>
</dbReference>
<organism evidence="4 5">
    <name type="scientific">Entamoeba nuttalli</name>
    <dbReference type="NCBI Taxonomy" id="412467"/>
    <lineage>
        <taxon>Eukaryota</taxon>
        <taxon>Amoebozoa</taxon>
        <taxon>Evosea</taxon>
        <taxon>Archamoebae</taxon>
        <taxon>Mastigamoebida</taxon>
        <taxon>Entamoebidae</taxon>
        <taxon>Entamoeba</taxon>
    </lineage>
</organism>
<sequence length="148" mass="17849">MSKAVPYNPFNVHTKNFSGKRLSPRESSKKEVKPKSPFKKEINWTFLERLDLKEFDKEVERIKSRNELRSNDELQIKKLRRKIQNRWSSKCSREKKKDKFIEIQQELIKYKQKCISLEQENKHLKLLIEKSSSFSEPFLSNKNKFNSQ</sequence>
<dbReference type="Pfam" id="PF07716">
    <property type="entry name" value="bZIP_2"/>
    <property type="match status" value="1"/>
</dbReference>
<comment type="caution">
    <text evidence="4">The sequence shown here is derived from an EMBL/GenBank/DDBJ whole genome shotgun (WGS) entry which is preliminary data.</text>
</comment>
<feature type="compositionally biased region" description="Basic and acidic residues" evidence="2">
    <location>
        <begin position="23"/>
        <end position="36"/>
    </location>
</feature>
<accession>A0ABQ0DU88</accession>
<feature type="coiled-coil region" evidence="1">
    <location>
        <begin position="93"/>
        <end position="120"/>
    </location>
</feature>
<dbReference type="InterPro" id="IPR004827">
    <property type="entry name" value="bZIP"/>
</dbReference>